<proteinExistence type="predicted"/>
<dbReference type="InterPro" id="IPR017871">
    <property type="entry name" value="ABC_transporter-like_CS"/>
</dbReference>
<dbReference type="InterPro" id="IPR003439">
    <property type="entry name" value="ABC_transporter-like_ATP-bd"/>
</dbReference>
<accession>A0ABS2SSN7</accession>
<evidence type="ECO:0000259" key="5">
    <source>
        <dbReference type="PROSITE" id="PS50893"/>
    </source>
</evidence>
<organism evidence="6 7">
    <name type="scientific">Shouchella xiaoxiensis</name>
    <dbReference type="NCBI Taxonomy" id="766895"/>
    <lineage>
        <taxon>Bacteria</taxon>
        <taxon>Bacillati</taxon>
        <taxon>Bacillota</taxon>
        <taxon>Bacilli</taxon>
        <taxon>Bacillales</taxon>
        <taxon>Bacillaceae</taxon>
        <taxon>Shouchella</taxon>
    </lineage>
</organism>
<sequence>MIKAENLSVKKGDQWILKNVSFAAEKGDFIGILGANGSGKTTLLKALTGTIKSNNGSVTITGERLNEMSFKARAKKMAVLSQASDVTFQATVVDTIMLGRYAHLRGLFMQESQQDRQIVDQVMKDTKTIHLKNRDLLSLSGGERQRVWLARALAQEPDCLFLDEPTNHLDLAHQVSLLDHLRLLVDEKQITVICILHDVNMASFYCNKVVLLNEGQVQRSGLTQTILNEAELQKLYGTTFYSWLEPSTACKQFSIKPGWLLNNKEGKQ</sequence>
<dbReference type="SMART" id="SM00382">
    <property type="entry name" value="AAA"/>
    <property type="match status" value="1"/>
</dbReference>
<dbReference type="CDD" id="cd03214">
    <property type="entry name" value="ABC_Iron-Siderophores_B12_Hemin"/>
    <property type="match status" value="1"/>
</dbReference>
<keyword evidence="7" id="KW-1185">Reference proteome</keyword>
<keyword evidence="1" id="KW-0813">Transport</keyword>
<reference evidence="6" key="1">
    <citation type="submission" date="2021-01" db="EMBL/GenBank/DDBJ databases">
        <title>Genomic Encyclopedia of Type Strains, Phase IV (KMG-IV): sequencing the most valuable type-strain genomes for metagenomic binning, comparative biology and taxonomic classification.</title>
        <authorList>
            <person name="Goeker M."/>
        </authorList>
    </citation>
    <scope>NUCLEOTIDE SEQUENCE</scope>
    <source>
        <strain evidence="6">DSM 21943</strain>
    </source>
</reference>
<protein>
    <submittedName>
        <fullName evidence="6">Iron complex transport system ATP-binding protein</fullName>
    </submittedName>
</protein>
<evidence type="ECO:0000313" key="7">
    <source>
        <dbReference type="Proteomes" id="UP001179280"/>
    </source>
</evidence>
<evidence type="ECO:0000256" key="1">
    <source>
        <dbReference type="ARBA" id="ARBA00022448"/>
    </source>
</evidence>
<dbReference type="PANTHER" id="PTHR42794:SF1">
    <property type="entry name" value="HEMIN IMPORT ATP-BINDING PROTEIN HMUV"/>
    <property type="match status" value="1"/>
</dbReference>
<dbReference type="InterPro" id="IPR027417">
    <property type="entry name" value="P-loop_NTPase"/>
</dbReference>
<name>A0ABS2SSN7_9BACI</name>
<gene>
    <name evidence="6" type="ORF">JOC54_001496</name>
</gene>
<keyword evidence="2" id="KW-0547">Nucleotide-binding</keyword>
<dbReference type="EMBL" id="JAFBCV010000003">
    <property type="protein sequence ID" value="MBM7838265.1"/>
    <property type="molecule type" value="Genomic_DNA"/>
</dbReference>
<dbReference type="GO" id="GO:0005524">
    <property type="term" value="F:ATP binding"/>
    <property type="evidence" value="ECO:0007669"/>
    <property type="project" value="UniProtKB-KW"/>
</dbReference>
<keyword evidence="4" id="KW-1278">Translocase</keyword>
<keyword evidence="3 6" id="KW-0067">ATP-binding</keyword>
<dbReference type="PROSITE" id="PS00211">
    <property type="entry name" value="ABC_TRANSPORTER_1"/>
    <property type="match status" value="1"/>
</dbReference>
<feature type="domain" description="ABC transporter" evidence="5">
    <location>
        <begin position="2"/>
        <end position="239"/>
    </location>
</feature>
<dbReference type="Gene3D" id="3.40.50.300">
    <property type="entry name" value="P-loop containing nucleotide triphosphate hydrolases"/>
    <property type="match status" value="1"/>
</dbReference>
<dbReference type="RefSeq" id="WP_204465390.1">
    <property type="nucleotide sequence ID" value="NZ_JAFBCV010000003.1"/>
</dbReference>
<dbReference type="PANTHER" id="PTHR42794">
    <property type="entry name" value="HEMIN IMPORT ATP-BINDING PROTEIN HMUV"/>
    <property type="match status" value="1"/>
</dbReference>
<evidence type="ECO:0000256" key="4">
    <source>
        <dbReference type="ARBA" id="ARBA00022967"/>
    </source>
</evidence>
<dbReference type="Proteomes" id="UP001179280">
    <property type="component" value="Unassembled WGS sequence"/>
</dbReference>
<evidence type="ECO:0000256" key="2">
    <source>
        <dbReference type="ARBA" id="ARBA00022741"/>
    </source>
</evidence>
<dbReference type="PROSITE" id="PS50893">
    <property type="entry name" value="ABC_TRANSPORTER_2"/>
    <property type="match status" value="1"/>
</dbReference>
<dbReference type="Pfam" id="PF00005">
    <property type="entry name" value="ABC_tran"/>
    <property type="match status" value="1"/>
</dbReference>
<comment type="caution">
    <text evidence="6">The sequence shown here is derived from an EMBL/GenBank/DDBJ whole genome shotgun (WGS) entry which is preliminary data.</text>
</comment>
<dbReference type="InterPro" id="IPR003593">
    <property type="entry name" value="AAA+_ATPase"/>
</dbReference>
<dbReference type="SUPFAM" id="SSF52540">
    <property type="entry name" value="P-loop containing nucleoside triphosphate hydrolases"/>
    <property type="match status" value="1"/>
</dbReference>
<evidence type="ECO:0000256" key="3">
    <source>
        <dbReference type="ARBA" id="ARBA00022840"/>
    </source>
</evidence>
<evidence type="ECO:0000313" key="6">
    <source>
        <dbReference type="EMBL" id="MBM7838265.1"/>
    </source>
</evidence>